<proteinExistence type="predicted"/>
<evidence type="ECO:0000313" key="2">
    <source>
        <dbReference type="Proteomes" id="UP001464387"/>
    </source>
</evidence>
<evidence type="ECO:0000313" key="1">
    <source>
        <dbReference type="EMBL" id="MER8935509.1"/>
    </source>
</evidence>
<keyword evidence="2" id="KW-1185">Reference proteome</keyword>
<comment type="caution">
    <text evidence="1">The sequence shown here is derived from an EMBL/GenBank/DDBJ whole genome shotgun (WGS) entry which is preliminary data.</text>
</comment>
<organism evidence="1 2">
    <name type="scientific">Mesorhizobium opportunistum</name>
    <dbReference type="NCBI Taxonomy" id="593909"/>
    <lineage>
        <taxon>Bacteria</taxon>
        <taxon>Pseudomonadati</taxon>
        <taxon>Pseudomonadota</taxon>
        <taxon>Alphaproteobacteria</taxon>
        <taxon>Hyphomicrobiales</taxon>
        <taxon>Phyllobacteriaceae</taxon>
        <taxon>Mesorhizobium</taxon>
    </lineage>
</organism>
<gene>
    <name evidence="1" type="ORF">NKI33_21455</name>
</gene>
<name>A0ABV1YK39_9HYPH</name>
<dbReference type="RefSeq" id="WP_287278147.1">
    <property type="nucleotide sequence ID" value="NZ_JAMYMT010000027.1"/>
</dbReference>
<sequence>MLHYSVPREFEIGDEVALTSTVITVLPSGRARVSIPSYDHPYPVDAPPKARAGDKLVLVGDIIRIDREANKLTVRIDCGGVITIDKSAIARLRKHRQRSRPDAH</sequence>
<evidence type="ECO:0008006" key="3">
    <source>
        <dbReference type="Google" id="ProtNLM"/>
    </source>
</evidence>
<dbReference type="Proteomes" id="UP001464387">
    <property type="component" value="Unassembled WGS sequence"/>
</dbReference>
<accession>A0ABV1YK39</accession>
<dbReference type="EMBL" id="JAMYPJ010000033">
    <property type="protein sequence ID" value="MER8935509.1"/>
    <property type="molecule type" value="Genomic_DNA"/>
</dbReference>
<reference evidence="1 2" key="1">
    <citation type="journal article" date="2024" name="Proc. Natl. Acad. Sci. U.S.A.">
        <title>The evolutionary genomics of adaptation to stress in wild rhizobium bacteria.</title>
        <authorList>
            <person name="Kehlet-Delgado H."/>
            <person name="Montoya A.P."/>
            <person name="Jensen K.T."/>
            <person name="Wendlandt C.E."/>
            <person name="Dexheimer C."/>
            <person name="Roberts M."/>
            <person name="Torres Martinez L."/>
            <person name="Friesen M.L."/>
            <person name="Griffitts J.S."/>
            <person name="Porter S.S."/>
        </authorList>
    </citation>
    <scope>NUCLEOTIDE SEQUENCE [LARGE SCALE GENOMIC DNA]</scope>
    <source>
        <strain evidence="1 2">M0729</strain>
    </source>
</reference>
<protein>
    <recommendedName>
        <fullName evidence="3">Preprotein translocase subunit YajC</fullName>
    </recommendedName>
</protein>